<feature type="region of interest" description="Disordered" evidence="9">
    <location>
        <begin position="459"/>
        <end position="572"/>
    </location>
</feature>
<dbReference type="FunFam" id="1.10.287.4070:FF:000001">
    <property type="entry name" value="Probable Nucleolar protein 58"/>
    <property type="match status" value="1"/>
</dbReference>
<evidence type="ECO:0000256" key="9">
    <source>
        <dbReference type="SAM" id="MobiDB-lite"/>
    </source>
</evidence>
<dbReference type="InterPro" id="IPR045056">
    <property type="entry name" value="Nop56/Nop58"/>
</dbReference>
<sequence length="572" mass="64080">MLVLFETPAGYAIFKLLNDSKLTKTDNLYLDFETPEAASKIIKLKHFEKFADTTEALAATTAAVEGKLCKTLKKTLKKHCADIQDQLLVADAKLGNAIKEKLSLTCVSNSSVQELMRCIRNQMDSLLAGFPKKEMTAMALGLAHSLSRYKLKFSPDKIDTMIIQAVGLLDDLDKELNNYVMRCREWYGWHFPELGKIITDNVAFVKTVKLIGTRENTSSSDLSDILPEEIEEKVKEAAEISMGTEISNDDILNIQHLCDQVIEISQYRTQLYEYLKARMLAMAPNVTVLAGELVGARLISSAGSLINLAKHPASTVQILGAEKALFRALKTKRDTPKYGLIYHAQLIGQSSTKNKGKMSRMLAAKLSLATRVDAFGEDCKFDLGIELKAELEKRLRFMEEGNLRRISGTGKAKAKFEKYHSKSAVLEYPAAADSTIPVKKRSHSDSDVKPIVQDIKLENEEKLDEEVPKKKMKKEKKDDDAGENSMIQNDEEIAQESSGKKKKKKSKQNAEEITPTPEPEQTEEVTAEEPKKKKKKKNKQEPMEEVATVEETVEAPTSEKKKKKKKKSQSNE</sequence>
<comment type="caution">
    <text evidence="11">The sequence shown here is derived from an EMBL/GenBank/DDBJ whole genome shotgun (WGS) entry which is preliminary data.</text>
</comment>
<dbReference type="Pfam" id="PF08156">
    <property type="entry name" value="NOP5NT"/>
    <property type="match status" value="1"/>
</dbReference>
<dbReference type="PANTHER" id="PTHR10894:SF1">
    <property type="entry name" value="NUCLEOLAR PROTEIN 58"/>
    <property type="match status" value="1"/>
</dbReference>
<evidence type="ECO:0000256" key="2">
    <source>
        <dbReference type="ARBA" id="ARBA00009211"/>
    </source>
</evidence>
<evidence type="ECO:0000256" key="4">
    <source>
        <dbReference type="ARBA" id="ARBA00022517"/>
    </source>
</evidence>
<reference evidence="11" key="2">
    <citation type="submission" date="2023-03" db="EMBL/GenBank/DDBJ databases">
        <authorList>
            <person name="Inwood S.N."/>
            <person name="Skelly J.G."/>
            <person name="Guhlin J."/>
            <person name="Harrop T.W.R."/>
            <person name="Goldson S.G."/>
            <person name="Dearden P.K."/>
        </authorList>
    </citation>
    <scope>NUCLEOTIDE SEQUENCE</scope>
    <source>
        <strain evidence="11">Irish</strain>
        <tissue evidence="11">Whole body</tissue>
    </source>
</reference>
<feature type="domain" description="Nop" evidence="10">
    <location>
        <begin position="282"/>
        <end position="400"/>
    </location>
</feature>
<dbReference type="Gene3D" id="1.10.246.90">
    <property type="entry name" value="Nop domain"/>
    <property type="match status" value="1"/>
</dbReference>
<evidence type="ECO:0000256" key="5">
    <source>
        <dbReference type="ARBA" id="ARBA00023242"/>
    </source>
</evidence>
<evidence type="ECO:0000256" key="7">
    <source>
        <dbReference type="ARBA" id="ARBA00063404"/>
    </source>
</evidence>
<dbReference type="Gene3D" id="1.10.287.4070">
    <property type="match status" value="1"/>
</dbReference>
<keyword evidence="4" id="KW-0690">Ribosome biogenesis</keyword>
<feature type="compositionally biased region" description="Basic and acidic residues" evidence="9">
    <location>
        <begin position="459"/>
        <end position="479"/>
    </location>
</feature>
<comment type="subunit">
    <text evidence="7">Core component of box C/D small nucleolar ribonucleoprotein (snoRNP) particles; the core proteins SNU13, NOP56, NOP58 and FBL or FBLL1 assemble stepwise onto the snoRNA. Interacts with NOLC1/Nopp140. Interacts with NOPCHAP1, NUFIP1, RUVBL1 and RUVBL2; NOPCHAP1 bridges the association of NOP58 with RUVBL1:RUVBL2 and NUFIP1. Interacts with PIH1D1. Part of the small subunit (SSU) processome, composed of more than 70 proteins and the RNA chaperone small nucleolar RNA (snoRNA) U3.</text>
</comment>
<organism evidence="11 12">
    <name type="scientific">Microctonus aethiopoides</name>
    <dbReference type="NCBI Taxonomy" id="144406"/>
    <lineage>
        <taxon>Eukaryota</taxon>
        <taxon>Metazoa</taxon>
        <taxon>Ecdysozoa</taxon>
        <taxon>Arthropoda</taxon>
        <taxon>Hexapoda</taxon>
        <taxon>Insecta</taxon>
        <taxon>Pterygota</taxon>
        <taxon>Neoptera</taxon>
        <taxon>Endopterygota</taxon>
        <taxon>Hymenoptera</taxon>
        <taxon>Apocrita</taxon>
        <taxon>Ichneumonoidea</taxon>
        <taxon>Braconidae</taxon>
        <taxon>Euphorinae</taxon>
        <taxon>Microctonus</taxon>
    </lineage>
</organism>
<dbReference type="FunFam" id="1.10.246.90:FF:000004">
    <property type="entry name" value="Nucleolar protein 58"/>
    <property type="match status" value="1"/>
</dbReference>
<dbReference type="GO" id="GO:0042254">
    <property type="term" value="P:ribosome biogenesis"/>
    <property type="evidence" value="ECO:0007669"/>
    <property type="project" value="UniProtKB-KW"/>
</dbReference>
<evidence type="ECO:0000259" key="10">
    <source>
        <dbReference type="PROSITE" id="PS51358"/>
    </source>
</evidence>
<name>A0AA39F094_9HYME</name>
<dbReference type="InterPro" id="IPR002687">
    <property type="entry name" value="Nop_dom"/>
</dbReference>
<evidence type="ECO:0000313" key="12">
    <source>
        <dbReference type="Proteomes" id="UP001168990"/>
    </source>
</evidence>
<evidence type="ECO:0000256" key="8">
    <source>
        <dbReference type="ARBA" id="ARBA00082313"/>
    </source>
</evidence>
<protein>
    <recommendedName>
        <fullName evidence="3">Nucleolar protein 58</fullName>
    </recommendedName>
    <alternativeName>
        <fullName evidence="8">Nucleolar protein 5</fullName>
    </alternativeName>
</protein>
<dbReference type="PANTHER" id="PTHR10894">
    <property type="entry name" value="NUCLEOLAR PROTEIN 5 NUCLEOLAR PROTEIN NOP5 NOP58"/>
    <property type="match status" value="1"/>
</dbReference>
<dbReference type="Proteomes" id="UP001168990">
    <property type="component" value="Unassembled WGS sequence"/>
</dbReference>
<dbReference type="InterPro" id="IPR042239">
    <property type="entry name" value="Nop_C"/>
</dbReference>
<comment type="similarity">
    <text evidence="2">Belongs to the NOP5/NOP56 family.</text>
</comment>
<dbReference type="InterPro" id="IPR036070">
    <property type="entry name" value="Nop_dom_sf"/>
</dbReference>
<dbReference type="InterPro" id="IPR012974">
    <property type="entry name" value="NOP58/56_N"/>
</dbReference>
<accession>A0AA39F094</accession>
<evidence type="ECO:0000256" key="1">
    <source>
        <dbReference type="ARBA" id="ARBA00004604"/>
    </source>
</evidence>
<comment type="subcellular location">
    <subcellularLocation>
        <location evidence="1">Nucleus</location>
        <location evidence="1">Nucleolus</location>
    </subcellularLocation>
</comment>
<dbReference type="Pfam" id="PF01798">
    <property type="entry name" value="Nop"/>
    <property type="match status" value="1"/>
</dbReference>
<proteinExistence type="inferred from homology"/>
<gene>
    <name evidence="11" type="ORF">PV328_011401</name>
</gene>
<dbReference type="GO" id="GO:0031428">
    <property type="term" value="C:box C/D methylation guide snoRNP complex"/>
    <property type="evidence" value="ECO:0007669"/>
    <property type="project" value="InterPro"/>
</dbReference>
<comment type="function">
    <text evidence="6">Required for the biogenesis of box C/D snoRNAs such as U3, U8 and U14 snoRNAs. Part of the small subunit (SSU) processome, first precursor of the small eukaryotic ribosomal subunit. During the assembly of the SSU processome in the nucleolus, many ribosome biogenesis factors, an RNA chaperone and ribosomal proteins associate with the nascent pre-rRNA and work in concert to generate RNA folding, modifications, rearrangements and cleavage as well as targeted degradation of pre-ribosomal RNA by the RNA exosome. Core component of box C/D small nucleolar ribonucleoprotein (snoRNP) complexes that function in methylation of multiple sites on ribosomal RNAs (rRNAs) and messenger RNAs (mRNAs).</text>
</comment>
<dbReference type="SMART" id="SM00931">
    <property type="entry name" value="NOSIC"/>
    <property type="match status" value="1"/>
</dbReference>
<dbReference type="GO" id="GO:0032040">
    <property type="term" value="C:small-subunit processome"/>
    <property type="evidence" value="ECO:0007669"/>
    <property type="project" value="InterPro"/>
</dbReference>
<feature type="compositionally biased region" description="Acidic residues" evidence="9">
    <location>
        <begin position="543"/>
        <end position="553"/>
    </location>
</feature>
<evidence type="ECO:0000256" key="6">
    <source>
        <dbReference type="ARBA" id="ARBA00060303"/>
    </source>
</evidence>
<dbReference type="SUPFAM" id="SSF89124">
    <property type="entry name" value="Nop domain"/>
    <property type="match status" value="1"/>
</dbReference>
<dbReference type="GO" id="GO:0030515">
    <property type="term" value="F:snoRNA binding"/>
    <property type="evidence" value="ECO:0007669"/>
    <property type="project" value="InterPro"/>
</dbReference>
<evidence type="ECO:0000313" key="11">
    <source>
        <dbReference type="EMBL" id="KAK0157693.1"/>
    </source>
</evidence>
<dbReference type="EMBL" id="JAQQBS010001425">
    <property type="protein sequence ID" value="KAK0157693.1"/>
    <property type="molecule type" value="Genomic_DNA"/>
</dbReference>
<keyword evidence="12" id="KW-1185">Reference proteome</keyword>
<feature type="compositionally biased region" description="Basic residues" evidence="9">
    <location>
        <begin position="560"/>
        <end position="572"/>
    </location>
</feature>
<reference evidence="11" key="1">
    <citation type="journal article" date="2023" name="bioRxiv">
        <title>Scaffold-level genome assemblies of two parasitoid biocontrol wasps reveal the parthenogenesis mechanism and an associated novel virus.</title>
        <authorList>
            <person name="Inwood S."/>
            <person name="Skelly J."/>
            <person name="Guhlin J."/>
            <person name="Harrop T."/>
            <person name="Goldson S."/>
            <person name="Dearden P."/>
        </authorList>
    </citation>
    <scope>NUCLEOTIDE SEQUENCE</scope>
    <source>
        <strain evidence="11">Irish</strain>
        <tissue evidence="11">Whole body</tissue>
    </source>
</reference>
<dbReference type="PROSITE" id="PS51358">
    <property type="entry name" value="NOP"/>
    <property type="match status" value="1"/>
</dbReference>
<evidence type="ECO:0000256" key="3">
    <source>
        <dbReference type="ARBA" id="ARBA00020379"/>
    </source>
</evidence>
<dbReference type="InterPro" id="IPR012976">
    <property type="entry name" value="NOSIC"/>
</dbReference>
<keyword evidence="5" id="KW-0539">Nucleus</keyword>
<dbReference type="AlphaFoldDB" id="A0AA39F094"/>